<dbReference type="AlphaFoldDB" id="A0A318KK08"/>
<feature type="compositionally biased region" description="Low complexity" evidence="1">
    <location>
        <begin position="23"/>
        <end position="59"/>
    </location>
</feature>
<protein>
    <submittedName>
        <fullName evidence="2">Uncharacterized protein DUF3558</fullName>
    </submittedName>
</protein>
<evidence type="ECO:0000256" key="1">
    <source>
        <dbReference type="SAM" id="MobiDB-lite"/>
    </source>
</evidence>
<dbReference type="Proteomes" id="UP000247569">
    <property type="component" value="Unassembled WGS sequence"/>
</dbReference>
<dbReference type="EMBL" id="QJKF01000002">
    <property type="protein sequence ID" value="PXX68717.1"/>
    <property type="molecule type" value="Genomic_DNA"/>
</dbReference>
<organism evidence="2 3">
    <name type="scientific">Nocardia tenerifensis</name>
    <dbReference type="NCBI Taxonomy" id="228006"/>
    <lineage>
        <taxon>Bacteria</taxon>
        <taxon>Bacillati</taxon>
        <taxon>Actinomycetota</taxon>
        <taxon>Actinomycetes</taxon>
        <taxon>Mycobacteriales</taxon>
        <taxon>Nocardiaceae</taxon>
        <taxon>Nocardia</taxon>
    </lineage>
</organism>
<proteinExistence type="predicted"/>
<keyword evidence="3" id="KW-1185">Reference proteome</keyword>
<dbReference type="InterPro" id="IPR024520">
    <property type="entry name" value="DUF3558"/>
</dbReference>
<dbReference type="RefSeq" id="WP_110293398.1">
    <property type="nucleotide sequence ID" value="NZ_QJKF01000002.1"/>
</dbReference>
<feature type="region of interest" description="Disordered" evidence="1">
    <location>
        <begin position="23"/>
        <end position="117"/>
    </location>
</feature>
<feature type="compositionally biased region" description="Pro residues" evidence="1">
    <location>
        <begin position="60"/>
        <end position="109"/>
    </location>
</feature>
<evidence type="ECO:0000313" key="3">
    <source>
        <dbReference type="Proteomes" id="UP000247569"/>
    </source>
</evidence>
<sequence>MMSKKSARGLAAMACGAAMLLAGCDSDSSSASPTRSPLPSAASSSVSAGAPAPNATAAPAPAPAPAPADSPAPGVPAPAPGVPAPAPGDPAPAPGAPAPEKPAATPAPPAADAIWDPCTLPESNISAAGLDPATKKRLNYPDYPSWRMCQWQATDRSFELVIGATAKTTDDLLAPGTYKDLRRTEYYGRQVVQYRSVQDTHLRTCNVATPAPYGSTEFAVRTTKVQTDDFDSCADANKLGAALFRSLP</sequence>
<evidence type="ECO:0000313" key="2">
    <source>
        <dbReference type="EMBL" id="PXX68717.1"/>
    </source>
</evidence>
<dbReference type="Pfam" id="PF12079">
    <property type="entry name" value="DUF3558"/>
    <property type="match status" value="1"/>
</dbReference>
<gene>
    <name evidence="2" type="ORF">DFR70_102402</name>
</gene>
<accession>A0A318KK08</accession>
<reference evidence="2 3" key="1">
    <citation type="submission" date="2018-05" db="EMBL/GenBank/DDBJ databases">
        <title>Genomic Encyclopedia of Type Strains, Phase IV (KMG-IV): sequencing the most valuable type-strain genomes for metagenomic binning, comparative biology and taxonomic classification.</title>
        <authorList>
            <person name="Goeker M."/>
        </authorList>
    </citation>
    <scope>NUCLEOTIDE SEQUENCE [LARGE SCALE GENOMIC DNA]</scope>
    <source>
        <strain evidence="2 3">DSM 44704</strain>
    </source>
</reference>
<comment type="caution">
    <text evidence="2">The sequence shown here is derived from an EMBL/GenBank/DDBJ whole genome shotgun (WGS) entry which is preliminary data.</text>
</comment>
<dbReference type="PROSITE" id="PS51257">
    <property type="entry name" value="PROKAR_LIPOPROTEIN"/>
    <property type="match status" value="1"/>
</dbReference>
<dbReference type="OrthoDB" id="4570709at2"/>
<name>A0A318KK08_9NOCA</name>